<dbReference type="InterPro" id="IPR046721">
    <property type="entry name" value="DUF6613"/>
</dbReference>
<dbReference type="NCBIfam" id="TIGR02532">
    <property type="entry name" value="IV_pilin_GFxxxE"/>
    <property type="match status" value="1"/>
</dbReference>
<accession>A0A9D1EZR8</accession>
<sequence length="264" mass="29984">MKNKLNSRIIRGVEKACFFDTIRAGFAYTHTAPYRKFGFTLAEVLITLGIIGVVAAMTLPTLVQKYRNRVVETRLQKFYSAINQAVKMAELEYGDKKIWYEDVGGLAVDSDGNPIEGSSKIDIWFTKYLAPHIKIIKKTIESDGRPTYYFADGSALSTPDATVSRDWVFFTGNPEKCNKKYENPYGICKFIFEFYPASESADWKFLYNKGFEPAKVKWDGTKELLYSGNAWACAKETIGRAYCAALIQHNGWKIPADYPLKVDY</sequence>
<dbReference type="SUPFAM" id="SSF54523">
    <property type="entry name" value="Pili subunits"/>
    <property type="match status" value="1"/>
</dbReference>
<dbReference type="InterPro" id="IPR012902">
    <property type="entry name" value="N_methyl_site"/>
</dbReference>
<feature type="domain" description="DUF6613" evidence="2">
    <location>
        <begin position="61"/>
        <end position="262"/>
    </location>
</feature>
<keyword evidence="1" id="KW-0812">Transmembrane</keyword>
<protein>
    <submittedName>
        <fullName evidence="3">Type II secretion system protein</fullName>
    </submittedName>
</protein>
<comment type="caution">
    <text evidence="3">The sequence shown here is derived from an EMBL/GenBank/DDBJ whole genome shotgun (WGS) entry which is preliminary data.</text>
</comment>
<organism evidence="3 4">
    <name type="scientific">Candidatus Scatousia excrementigallinarum</name>
    <dbReference type="NCBI Taxonomy" id="2840935"/>
    <lineage>
        <taxon>Bacteria</taxon>
        <taxon>Candidatus Scatousia</taxon>
    </lineage>
</organism>
<gene>
    <name evidence="3" type="ORF">IAC10_09915</name>
</gene>
<dbReference type="AlphaFoldDB" id="A0A9D1EZR8"/>
<evidence type="ECO:0000313" key="4">
    <source>
        <dbReference type="Proteomes" id="UP000823928"/>
    </source>
</evidence>
<evidence type="ECO:0000313" key="3">
    <source>
        <dbReference type="EMBL" id="HIS36925.1"/>
    </source>
</evidence>
<name>A0A9D1EZR8_9BACT</name>
<evidence type="ECO:0000259" key="2">
    <source>
        <dbReference type="Pfam" id="PF20318"/>
    </source>
</evidence>
<dbReference type="Proteomes" id="UP000823928">
    <property type="component" value="Unassembled WGS sequence"/>
</dbReference>
<evidence type="ECO:0000256" key="1">
    <source>
        <dbReference type="SAM" id="Phobius"/>
    </source>
</evidence>
<dbReference type="Pfam" id="PF07963">
    <property type="entry name" value="N_methyl"/>
    <property type="match status" value="1"/>
</dbReference>
<keyword evidence="1" id="KW-1133">Transmembrane helix</keyword>
<dbReference type="Pfam" id="PF20318">
    <property type="entry name" value="DUF6613"/>
    <property type="match status" value="1"/>
</dbReference>
<reference evidence="3" key="1">
    <citation type="submission" date="2020-10" db="EMBL/GenBank/DDBJ databases">
        <authorList>
            <person name="Gilroy R."/>
        </authorList>
    </citation>
    <scope>NUCLEOTIDE SEQUENCE</scope>
    <source>
        <strain evidence="3">6276</strain>
    </source>
</reference>
<proteinExistence type="predicted"/>
<reference evidence="3" key="2">
    <citation type="journal article" date="2021" name="PeerJ">
        <title>Extensive microbial diversity within the chicken gut microbiome revealed by metagenomics and culture.</title>
        <authorList>
            <person name="Gilroy R."/>
            <person name="Ravi A."/>
            <person name="Getino M."/>
            <person name="Pursley I."/>
            <person name="Horton D.L."/>
            <person name="Alikhan N.F."/>
            <person name="Baker D."/>
            <person name="Gharbi K."/>
            <person name="Hall N."/>
            <person name="Watson M."/>
            <person name="Adriaenssens E.M."/>
            <person name="Foster-Nyarko E."/>
            <person name="Jarju S."/>
            <person name="Secka A."/>
            <person name="Antonio M."/>
            <person name="Oren A."/>
            <person name="Chaudhuri R.R."/>
            <person name="La Ragione R."/>
            <person name="Hildebrand F."/>
            <person name="Pallen M.J."/>
        </authorList>
    </citation>
    <scope>NUCLEOTIDE SEQUENCE</scope>
    <source>
        <strain evidence="3">6276</strain>
    </source>
</reference>
<dbReference type="InterPro" id="IPR045584">
    <property type="entry name" value="Pilin-like"/>
</dbReference>
<dbReference type="EMBL" id="DVIU01000196">
    <property type="protein sequence ID" value="HIS36925.1"/>
    <property type="molecule type" value="Genomic_DNA"/>
</dbReference>
<keyword evidence="1" id="KW-0472">Membrane</keyword>
<feature type="transmembrane region" description="Helical" evidence="1">
    <location>
        <begin position="37"/>
        <end position="59"/>
    </location>
</feature>
<dbReference type="Gene3D" id="3.30.700.10">
    <property type="entry name" value="Glycoprotein, Type 4 Pilin"/>
    <property type="match status" value="1"/>
</dbReference>